<reference evidence="2" key="1">
    <citation type="journal article" date="2019" name="Int. J. Syst. Evol. Microbiol.">
        <title>The Global Catalogue of Microorganisms (GCM) 10K type strain sequencing project: providing services to taxonomists for standard genome sequencing and annotation.</title>
        <authorList>
            <consortium name="The Broad Institute Genomics Platform"/>
            <consortium name="The Broad Institute Genome Sequencing Center for Infectious Disease"/>
            <person name="Wu L."/>
            <person name="Ma J."/>
        </authorList>
    </citation>
    <scope>NUCLEOTIDE SEQUENCE [LARGE SCALE GENOMIC DNA]</scope>
    <source>
        <strain evidence="2">CGMCC 1.15197</strain>
    </source>
</reference>
<keyword evidence="2" id="KW-1185">Reference proteome</keyword>
<organism evidence="1 2">
    <name type="scientific">Hymenobacter cavernae</name>
    <dbReference type="NCBI Taxonomy" id="2044852"/>
    <lineage>
        <taxon>Bacteria</taxon>
        <taxon>Pseudomonadati</taxon>
        <taxon>Bacteroidota</taxon>
        <taxon>Cytophagia</taxon>
        <taxon>Cytophagales</taxon>
        <taxon>Hymenobacteraceae</taxon>
        <taxon>Hymenobacter</taxon>
    </lineage>
</organism>
<dbReference type="InterPro" id="IPR018392">
    <property type="entry name" value="LysM"/>
</dbReference>
<sequence length="101" mass="10930">MTQVSDGQSLLDICLQELGDLSAAYDLADANGLAITDVLTPGQQLIIPSSLLGRSDVAAYFTARAQRINTGKGTELETTTEQPTSQAKYFNNSYFKNTYFA</sequence>
<evidence type="ECO:0000313" key="1">
    <source>
        <dbReference type="EMBL" id="GGF22190.1"/>
    </source>
</evidence>
<evidence type="ECO:0008006" key="3">
    <source>
        <dbReference type="Google" id="ProtNLM"/>
    </source>
</evidence>
<dbReference type="EMBL" id="BMHT01000007">
    <property type="protein sequence ID" value="GGF22190.1"/>
    <property type="molecule type" value="Genomic_DNA"/>
</dbReference>
<dbReference type="RefSeq" id="WP_188815565.1">
    <property type="nucleotide sequence ID" value="NZ_BMHT01000007.1"/>
</dbReference>
<evidence type="ECO:0000313" key="2">
    <source>
        <dbReference type="Proteomes" id="UP000632273"/>
    </source>
</evidence>
<accession>A0ABQ1UMA2</accession>
<gene>
    <name evidence="1" type="ORF">GCM10011383_37270</name>
</gene>
<dbReference type="InterPro" id="IPR036779">
    <property type="entry name" value="LysM_dom_sf"/>
</dbReference>
<dbReference type="Gene3D" id="3.10.350.10">
    <property type="entry name" value="LysM domain"/>
    <property type="match status" value="1"/>
</dbReference>
<dbReference type="Proteomes" id="UP000632273">
    <property type="component" value="Unassembled WGS sequence"/>
</dbReference>
<proteinExistence type="predicted"/>
<dbReference type="CDD" id="cd00118">
    <property type="entry name" value="LysM"/>
    <property type="match status" value="1"/>
</dbReference>
<protein>
    <recommendedName>
        <fullName evidence="3">LysM domain-containing protein</fullName>
    </recommendedName>
</protein>
<name>A0ABQ1UMA2_9BACT</name>
<comment type="caution">
    <text evidence="1">The sequence shown here is derived from an EMBL/GenBank/DDBJ whole genome shotgun (WGS) entry which is preliminary data.</text>
</comment>